<dbReference type="EMBL" id="JPIU01000014">
    <property type="protein sequence ID" value="KIO47582.1"/>
    <property type="molecule type" value="Genomic_DNA"/>
</dbReference>
<reference evidence="10 12" key="2">
    <citation type="submission" date="2014-07" db="EMBL/GenBank/DDBJ databases">
        <title>Porphyromonadaceae bacterium OUH 334697 = ATCC BAA-2682 = DSM 28341 draft genome.</title>
        <authorList>
            <person name="Sydenham T.V."/>
            <person name="Hasman H."/>
            <person name="Justesen U.S."/>
        </authorList>
    </citation>
    <scope>NUCLEOTIDE SEQUENCE [LARGE SCALE GENOMIC DNA]</scope>
    <source>
        <strain evidence="10 12">OUH 334697</strain>
    </source>
</reference>
<proteinExistence type="inferred from homology"/>
<keyword evidence="5" id="KW-0809">Transit peptide</keyword>
<feature type="domain" description="Acyl-ACP thioesterase-like C-terminal" evidence="9">
    <location>
        <begin position="159"/>
        <end position="248"/>
    </location>
</feature>
<evidence type="ECO:0000256" key="6">
    <source>
        <dbReference type="ARBA" id="ARBA00023098"/>
    </source>
</evidence>
<dbReference type="Pfam" id="PF01643">
    <property type="entry name" value="Acyl-ACP_TE"/>
    <property type="match status" value="1"/>
</dbReference>
<keyword evidence="13" id="KW-1185">Reference proteome</keyword>
<keyword evidence="3" id="KW-0378">Hydrolase</keyword>
<dbReference type="Proteomes" id="UP000031980">
    <property type="component" value="Unassembled WGS sequence"/>
</dbReference>
<dbReference type="OrthoDB" id="9801517at2"/>
<dbReference type="AlphaFoldDB" id="A0A0C3NMV7"/>
<evidence type="ECO:0000256" key="7">
    <source>
        <dbReference type="ARBA" id="ARBA00023160"/>
    </source>
</evidence>
<protein>
    <submittedName>
        <fullName evidence="11">Acyl-ACP thioesterase</fullName>
    </submittedName>
</protein>
<comment type="caution">
    <text evidence="11">The sequence shown here is derived from an EMBL/GenBank/DDBJ whole genome shotgun (WGS) entry which is preliminary data.</text>
</comment>
<dbReference type="GO" id="GO:0000036">
    <property type="term" value="F:acyl carrier activity"/>
    <property type="evidence" value="ECO:0007669"/>
    <property type="project" value="TreeGrafter"/>
</dbReference>
<evidence type="ECO:0000259" key="8">
    <source>
        <dbReference type="Pfam" id="PF01643"/>
    </source>
</evidence>
<dbReference type="RefSeq" id="WP_041502934.1">
    <property type="nucleotide sequence ID" value="NZ_JPIT01000016.1"/>
</dbReference>
<keyword evidence="2" id="KW-0444">Lipid biosynthesis</keyword>
<evidence type="ECO:0000256" key="3">
    <source>
        <dbReference type="ARBA" id="ARBA00022801"/>
    </source>
</evidence>
<feature type="domain" description="Acyl-ACP thioesterase N-terminal hotdog" evidence="8">
    <location>
        <begin position="3"/>
        <end position="127"/>
    </location>
</feature>
<dbReference type="Proteomes" id="UP000031937">
    <property type="component" value="Unassembled WGS sequence"/>
</dbReference>
<comment type="similarity">
    <text evidence="1">Belongs to the acyl-ACP thioesterase family.</text>
</comment>
<keyword evidence="4" id="KW-0276">Fatty acid metabolism</keyword>
<evidence type="ECO:0000256" key="5">
    <source>
        <dbReference type="ARBA" id="ARBA00022946"/>
    </source>
</evidence>
<dbReference type="GO" id="GO:0016297">
    <property type="term" value="F:fatty acyl-[ACP] hydrolase activity"/>
    <property type="evidence" value="ECO:0007669"/>
    <property type="project" value="InterPro"/>
</dbReference>
<evidence type="ECO:0000256" key="1">
    <source>
        <dbReference type="ARBA" id="ARBA00006500"/>
    </source>
</evidence>
<dbReference type="InterPro" id="IPR045023">
    <property type="entry name" value="FATA/B"/>
</dbReference>
<name>A0A0C3NMV7_9PORP</name>
<dbReference type="SUPFAM" id="SSF54637">
    <property type="entry name" value="Thioesterase/thiol ester dehydrase-isomerase"/>
    <property type="match status" value="2"/>
</dbReference>
<sequence length="252" mass="29608">MLKHTDEIKICTHYTDLRERLFVKTLCDLFNDIANEQTLLLKFDVGTLNARGLTWMLHKLHIVVSRMPQKDDTVILETWPSGIDRLFALRDFQMMTTEGEVLLRATSEWMVIDLARRRPVRLPEVVIEAARSCEGLERKLGFDLNTKEVPFEYESGRHFVATYDNIDFNKHVTQATYVGWVTNSLPFDFLKNHELRELEIVYEHEIMPDSEIYSCQQRVAEKEGETVIFHRVMNETREKTHCVAKTVWCEVK</sequence>
<dbReference type="InterPro" id="IPR049427">
    <property type="entry name" value="Acyl-ACP_TE_C"/>
</dbReference>
<dbReference type="Pfam" id="PF20791">
    <property type="entry name" value="Acyl-ACP_TE_C"/>
    <property type="match status" value="1"/>
</dbReference>
<organism evidence="11 13">
    <name type="scientific">Sanguibacteroides justesenii</name>
    <dbReference type="NCBI Taxonomy" id="1547597"/>
    <lineage>
        <taxon>Bacteria</taxon>
        <taxon>Pseudomonadati</taxon>
        <taxon>Bacteroidota</taxon>
        <taxon>Bacteroidia</taxon>
        <taxon>Bacteroidales</taxon>
        <taxon>Porphyromonadaceae</taxon>
        <taxon>Sanguibacteroides</taxon>
    </lineage>
</organism>
<dbReference type="EMBL" id="JPIT01000016">
    <property type="protein sequence ID" value="KIO46335.1"/>
    <property type="molecule type" value="Genomic_DNA"/>
</dbReference>
<evidence type="ECO:0000313" key="10">
    <source>
        <dbReference type="EMBL" id="KIO46335.1"/>
    </source>
</evidence>
<evidence type="ECO:0000313" key="11">
    <source>
        <dbReference type="EMBL" id="KIO47582.1"/>
    </source>
</evidence>
<accession>A0A0C3NMV7</accession>
<evidence type="ECO:0000259" key="9">
    <source>
        <dbReference type="Pfam" id="PF20791"/>
    </source>
</evidence>
<gene>
    <name evidence="11" type="ORF">BA92_00795</name>
    <name evidence="10" type="ORF">IE90_05980</name>
</gene>
<evidence type="ECO:0000313" key="13">
    <source>
        <dbReference type="Proteomes" id="UP000031980"/>
    </source>
</evidence>
<evidence type="ECO:0000313" key="12">
    <source>
        <dbReference type="Proteomes" id="UP000031937"/>
    </source>
</evidence>
<evidence type="ECO:0000256" key="2">
    <source>
        <dbReference type="ARBA" id="ARBA00022516"/>
    </source>
</evidence>
<dbReference type="PANTHER" id="PTHR31727">
    <property type="entry name" value="OLEOYL-ACYL CARRIER PROTEIN THIOESTERASE 1, CHLOROPLASTIC"/>
    <property type="match status" value="1"/>
</dbReference>
<dbReference type="PANTHER" id="PTHR31727:SF6">
    <property type="entry name" value="OLEOYL-ACYL CARRIER PROTEIN THIOESTERASE 1, CHLOROPLASTIC"/>
    <property type="match status" value="1"/>
</dbReference>
<dbReference type="InterPro" id="IPR002864">
    <property type="entry name" value="Acyl-ACP_thioesterase_NHD"/>
</dbReference>
<dbReference type="InterPro" id="IPR029069">
    <property type="entry name" value="HotDog_dom_sf"/>
</dbReference>
<reference evidence="11 13" key="1">
    <citation type="submission" date="2014-07" db="EMBL/GenBank/DDBJ databases">
        <title>Porphyromonadaceae bacterium OUH 308042 = ATCC BAA-2681 = DSM 28342 draft genome.</title>
        <authorList>
            <person name="Sydenham T.V."/>
            <person name="Hasman H."/>
            <person name="Justensen U.S."/>
        </authorList>
    </citation>
    <scope>NUCLEOTIDE SEQUENCE [LARGE SCALE GENOMIC DNA]</scope>
    <source>
        <strain evidence="11 13">OUH 308042</strain>
    </source>
</reference>
<keyword evidence="7" id="KW-0275">Fatty acid biosynthesis</keyword>
<evidence type="ECO:0000256" key="4">
    <source>
        <dbReference type="ARBA" id="ARBA00022832"/>
    </source>
</evidence>
<keyword evidence="6" id="KW-0443">Lipid metabolism</keyword>
<dbReference type="Gene3D" id="3.10.129.10">
    <property type="entry name" value="Hotdog Thioesterase"/>
    <property type="match status" value="1"/>
</dbReference>